<dbReference type="OrthoDB" id="9809206at2"/>
<feature type="transmembrane region" description="Helical" evidence="10">
    <location>
        <begin position="264"/>
        <end position="285"/>
    </location>
</feature>
<dbReference type="PANTHER" id="PTHR10110:SF86">
    <property type="entry name" value="SODIUM_HYDROGEN EXCHANGER 7"/>
    <property type="match status" value="1"/>
</dbReference>
<proteinExistence type="predicted"/>
<feature type="transmembrane region" description="Helical" evidence="10">
    <location>
        <begin position="82"/>
        <end position="104"/>
    </location>
</feature>
<feature type="transmembrane region" description="Helical" evidence="10">
    <location>
        <begin position="301"/>
        <end position="322"/>
    </location>
</feature>
<sequence length="524" mass="56698">MAATDLFEFLLLLLLLIIALEVVAQRLRLPSSIALIAGGTALAMIPGPRIEMPPELVLILFIPPLLLEGAYFTSWRGFRQNLWGILSLAIGAVLFTTGVVAWTVHHLSPGLSWATCLVLGAIVAPPDAVAARAALEKATLSRRVRAQLQGESLLNDAASLTLVRVAVVAAISHRFSIGTAMQTFSMLAAGGVAVGLVIGLTAIRIYPHLRDTSLVVLTSFLVSWASYIIGERLEVSGVLATVTTGMLIGWRQHKVFSASMRTQIVSFWKVVVFLMEAAVFMQIGFSLREITMRIGSLPDVWALYGVPVCGTLAALFLARFLWVYGAIPVTRACAALTGRPMTPLSWRDAFIVSWVGMRGVMTIAIALALPDDMPARSLIVVAAFTTVMVTVVLQGTSLGWIISLLGSGKNAEQATLMTRGEVMAQITEAQRVAAERLEPDAGVYPGLLDQFTQRAQRARDALTLAGTEFSIQRHEEALRAVNEAGREKLIELHRSGYIEDELMQAILQQLDHEELSTVLGTKGH</sequence>
<reference evidence="12 13" key="1">
    <citation type="submission" date="2016-03" db="EMBL/GenBank/DDBJ databases">
        <title>Acetic acid bacteria sequencing.</title>
        <authorList>
            <person name="Brandt J."/>
            <person name="Jakob F."/>
            <person name="Vogel R.F."/>
        </authorList>
    </citation>
    <scope>NUCLEOTIDE SEQUENCE [LARGE SCALE GENOMIC DNA]</scope>
    <source>
        <strain evidence="12 13">TMW2.1153</strain>
    </source>
</reference>
<dbReference type="GO" id="GO:0005886">
    <property type="term" value="C:plasma membrane"/>
    <property type="evidence" value="ECO:0007669"/>
    <property type="project" value="UniProtKB-SubCell"/>
</dbReference>
<dbReference type="EMBL" id="CP014692">
    <property type="protein sequence ID" value="AQS83771.1"/>
    <property type="molecule type" value="Genomic_DNA"/>
</dbReference>
<evidence type="ECO:0000256" key="10">
    <source>
        <dbReference type="SAM" id="Phobius"/>
    </source>
</evidence>
<evidence type="ECO:0000256" key="7">
    <source>
        <dbReference type="ARBA" id="ARBA00023065"/>
    </source>
</evidence>
<dbReference type="GO" id="GO:0098719">
    <property type="term" value="P:sodium ion import across plasma membrane"/>
    <property type="evidence" value="ECO:0007669"/>
    <property type="project" value="TreeGrafter"/>
</dbReference>
<dbReference type="InterPro" id="IPR006153">
    <property type="entry name" value="Cation/H_exchanger_TM"/>
</dbReference>
<dbReference type="GO" id="GO:0015386">
    <property type="term" value="F:potassium:proton antiporter activity"/>
    <property type="evidence" value="ECO:0007669"/>
    <property type="project" value="TreeGrafter"/>
</dbReference>
<evidence type="ECO:0000313" key="12">
    <source>
        <dbReference type="EMBL" id="AQS83771.1"/>
    </source>
</evidence>
<feature type="transmembrane region" description="Helical" evidence="10">
    <location>
        <begin position="375"/>
        <end position="402"/>
    </location>
</feature>
<evidence type="ECO:0000256" key="2">
    <source>
        <dbReference type="ARBA" id="ARBA00022448"/>
    </source>
</evidence>
<evidence type="ECO:0000256" key="4">
    <source>
        <dbReference type="ARBA" id="ARBA00022692"/>
    </source>
</evidence>
<dbReference type="PANTHER" id="PTHR10110">
    <property type="entry name" value="SODIUM/HYDROGEN EXCHANGER"/>
    <property type="match status" value="1"/>
</dbReference>
<evidence type="ECO:0000256" key="5">
    <source>
        <dbReference type="ARBA" id="ARBA00022989"/>
    </source>
</evidence>
<evidence type="ECO:0000256" key="8">
    <source>
        <dbReference type="ARBA" id="ARBA00023136"/>
    </source>
</evidence>
<keyword evidence="8 10" id="KW-0472">Membrane</keyword>
<keyword evidence="9" id="KW-0739">Sodium transport</keyword>
<evidence type="ECO:0000259" key="11">
    <source>
        <dbReference type="Pfam" id="PF00999"/>
    </source>
</evidence>
<gene>
    <name evidence="12" type="ORF">A0U92_02160</name>
</gene>
<dbReference type="AlphaFoldDB" id="A0A1U9KD99"/>
<dbReference type="Proteomes" id="UP000188937">
    <property type="component" value="Chromosome"/>
</dbReference>
<evidence type="ECO:0000256" key="1">
    <source>
        <dbReference type="ARBA" id="ARBA00004651"/>
    </source>
</evidence>
<keyword evidence="2" id="KW-0813">Transport</keyword>
<dbReference type="Gene3D" id="6.10.140.1330">
    <property type="match status" value="1"/>
</dbReference>
<feature type="transmembrane region" description="Helical" evidence="10">
    <location>
        <begin position="56"/>
        <end position="75"/>
    </location>
</feature>
<dbReference type="RefSeq" id="WP_077811811.1">
    <property type="nucleotide sequence ID" value="NZ_CP014692.1"/>
</dbReference>
<feature type="transmembrane region" description="Helical" evidence="10">
    <location>
        <begin position="213"/>
        <end position="229"/>
    </location>
</feature>
<keyword evidence="6" id="KW-0915">Sodium</keyword>
<keyword evidence="5 10" id="KW-1133">Transmembrane helix</keyword>
<dbReference type="GO" id="GO:0015385">
    <property type="term" value="F:sodium:proton antiporter activity"/>
    <property type="evidence" value="ECO:0007669"/>
    <property type="project" value="InterPro"/>
</dbReference>
<accession>A0A1U9KD99</accession>
<keyword evidence="3" id="KW-1003">Cell membrane</keyword>
<feature type="transmembrane region" description="Helical" evidence="10">
    <location>
        <begin position="235"/>
        <end position="252"/>
    </location>
</feature>
<dbReference type="InterPro" id="IPR018422">
    <property type="entry name" value="Cation/H_exchanger_CPA1"/>
</dbReference>
<feature type="transmembrane region" description="Helical" evidence="10">
    <location>
        <begin position="349"/>
        <end position="369"/>
    </location>
</feature>
<evidence type="ECO:0000256" key="6">
    <source>
        <dbReference type="ARBA" id="ARBA00023053"/>
    </source>
</evidence>
<evidence type="ECO:0000313" key="13">
    <source>
        <dbReference type="Proteomes" id="UP000188937"/>
    </source>
</evidence>
<feature type="transmembrane region" description="Helical" evidence="10">
    <location>
        <begin position="184"/>
        <end position="206"/>
    </location>
</feature>
<name>A0A1U9KD99_ACEAC</name>
<dbReference type="STRING" id="435.A0U92_02160"/>
<dbReference type="KEGG" id="aace:A0U92_02160"/>
<comment type="subcellular location">
    <subcellularLocation>
        <location evidence="1">Cell membrane</location>
        <topology evidence="1">Multi-pass membrane protein</topology>
    </subcellularLocation>
</comment>
<organism evidence="12 13">
    <name type="scientific">Acetobacter aceti</name>
    <dbReference type="NCBI Taxonomy" id="435"/>
    <lineage>
        <taxon>Bacteria</taxon>
        <taxon>Pseudomonadati</taxon>
        <taxon>Pseudomonadota</taxon>
        <taxon>Alphaproteobacteria</taxon>
        <taxon>Acetobacterales</taxon>
        <taxon>Acetobacteraceae</taxon>
        <taxon>Acetobacter</taxon>
        <taxon>Acetobacter subgen. Acetobacter</taxon>
    </lineage>
</organism>
<feature type="domain" description="Cation/H+ exchanger transmembrane" evidence="11">
    <location>
        <begin position="13"/>
        <end position="402"/>
    </location>
</feature>
<keyword evidence="7" id="KW-0406">Ion transport</keyword>
<keyword evidence="4 10" id="KW-0812">Transmembrane</keyword>
<protein>
    <recommendedName>
        <fullName evidence="11">Cation/H+ exchanger transmembrane domain-containing protein</fullName>
    </recommendedName>
</protein>
<evidence type="ECO:0000256" key="9">
    <source>
        <dbReference type="ARBA" id="ARBA00023201"/>
    </source>
</evidence>
<keyword evidence="13" id="KW-1185">Reference proteome</keyword>
<evidence type="ECO:0000256" key="3">
    <source>
        <dbReference type="ARBA" id="ARBA00022475"/>
    </source>
</evidence>
<dbReference type="Pfam" id="PF00999">
    <property type="entry name" value="Na_H_Exchanger"/>
    <property type="match status" value="1"/>
</dbReference>
<dbReference type="GO" id="GO:0051453">
    <property type="term" value="P:regulation of intracellular pH"/>
    <property type="evidence" value="ECO:0007669"/>
    <property type="project" value="TreeGrafter"/>
</dbReference>